<reference evidence="4 5" key="1">
    <citation type="submission" date="2014-04" db="EMBL/GenBank/DDBJ databases">
        <authorList>
            <person name="Sears C."/>
            <person name="Carroll K."/>
            <person name="Sack B.R."/>
            <person name="Qadri F."/>
            <person name="Myers L.L."/>
            <person name="Chung G.-T."/>
            <person name="Escheverria P."/>
            <person name="Fraser C.M."/>
            <person name="Sadzewicz L."/>
            <person name="Shefchek K.A."/>
            <person name="Tallon L."/>
            <person name="Das S.P."/>
            <person name="Daugherty S."/>
            <person name="Mongodin E.F."/>
        </authorList>
    </citation>
    <scope>NUCLEOTIDE SEQUENCE [LARGE SCALE GENOMIC DNA]</scope>
    <source>
        <strain evidence="4 5">3978 T3 ii</strain>
    </source>
</reference>
<feature type="transmembrane region" description="Helical" evidence="1">
    <location>
        <begin position="67"/>
        <end position="87"/>
    </location>
</feature>
<evidence type="ECO:0008006" key="6">
    <source>
        <dbReference type="Google" id="ProtNLM"/>
    </source>
</evidence>
<keyword evidence="1" id="KW-1133">Transmembrane helix</keyword>
<dbReference type="InterPro" id="IPR032295">
    <property type="entry name" value="DUF4842"/>
</dbReference>
<protein>
    <recommendedName>
        <fullName evidence="6">LruC domain-containing protein</fullName>
    </recommendedName>
</protein>
<evidence type="ECO:0000256" key="1">
    <source>
        <dbReference type="SAM" id="Phobius"/>
    </source>
</evidence>
<evidence type="ECO:0000313" key="4">
    <source>
        <dbReference type="EMBL" id="KDS52249.1"/>
    </source>
</evidence>
<feature type="domain" description="DUF4842" evidence="3">
    <location>
        <begin position="502"/>
        <end position="692"/>
    </location>
</feature>
<dbReference type="EMBL" id="JNHN01000160">
    <property type="protein sequence ID" value="KDS52249.1"/>
    <property type="molecule type" value="Genomic_DNA"/>
</dbReference>
<dbReference type="InterPro" id="IPR025193">
    <property type="entry name" value="DUF4114"/>
</dbReference>
<evidence type="ECO:0000313" key="5">
    <source>
        <dbReference type="Proteomes" id="UP000028013"/>
    </source>
</evidence>
<dbReference type="Pfam" id="PF16130">
    <property type="entry name" value="DUF4842"/>
    <property type="match status" value="1"/>
</dbReference>
<comment type="caution">
    <text evidence="4">The sequence shown here is derived from an EMBL/GenBank/DDBJ whole genome shotgun (WGS) entry which is preliminary data.</text>
</comment>
<dbReference type="RefSeq" id="WP_034529148.1">
    <property type="nucleotide sequence ID" value="NZ_JNHN01000160.1"/>
</dbReference>
<gene>
    <name evidence="4" type="ORF">M094_0111</name>
</gene>
<sequence length="693" mass="78188">MKKKRNPSKHVFILANKTTSSTLFYLFFVFNEKNRAHIDIYYNFYSTFATSKQAKNKGIMKPIYSNLTCKMLALTLCSIMLAFLSIGCEHDVYNPDNGKDDEKTPNSFDFSTTSSIQVNVKYDVPEGYKVLFEIYLEDPFTIDKDGQIIKRTDLEPVIRRMTDGNGAYSGKEIINSDHGDEAYIYTSYIGVPTLFKTVIAGDAITADIKWDSTDDNPQTRAEGWQAPKGYHVLGTWSSKGYPHYLDTDNKITIPGDVLTIINTTLKEGGTCPKQYRQAIDFEINDPEGRNAEVSIRIIGGTSGAASAFGYYCYRADASLSEIKKAPKCIVFPNTLMDNYYNKKASGLQGGESVKLHYIDPDGVDQGTVFPNGVKIGWFLLNDSFYGGNNKPFYSTTKLNGDGRTHTAAFRIDDFVVLSFEDWTDQDYNDIQFNVWSNPIEAIINPDIPDIKPDGGNEDKKYSLEYKGIIAFEDNWPRKGDYDLNDVIVKYQSVLNFNDANQALSTEDTYELLWSGATFKNGFAYQLNTERSNMSTEILEAPTSFNGQGLDTDLSKATVNVFLSALDVTERNTKTATYKIKNTFKTPLSHETLGIPPYNPFIMVHDELKESRIEVHLVNYPPTEKADMALFHTEEDLSSVPTSYYVANGNYPFAIHLSGATNFNTPETQPIDKSFEHFMDWVNSNGTDYKDWYK</sequence>
<organism evidence="4 5">
    <name type="scientific">Bacteroides uniformis str. 3978 T3 ii</name>
    <dbReference type="NCBI Taxonomy" id="1339349"/>
    <lineage>
        <taxon>Bacteria</taxon>
        <taxon>Pseudomonadati</taxon>
        <taxon>Bacteroidota</taxon>
        <taxon>Bacteroidia</taxon>
        <taxon>Bacteroidales</taxon>
        <taxon>Bacteroidaceae</taxon>
        <taxon>Bacteroides</taxon>
    </lineage>
</organism>
<dbReference type="PATRIC" id="fig|1339349.3.peg.1397"/>
<accession>A0A078S511</accession>
<keyword evidence="1" id="KW-0812">Transmembrane</keyword>
<dbReference type="NCBIfam" id="TIGR04456">
    <property type="entry name" value="LruC_dom"/>
    <property type="match status" value="1"/>
</dbReference>
<dbReference type="Proteomes" id="UP000028013">
    <property type="component" value="Unassembled WGS sequence"/>
</dbReference>
<feature type="domain" description="DUF4114" evidence="2">
    <location>
        <begin position="369"/>
        <end position="435"/>
    </location>
</feature>
<dbReference type="InterPro" id="IPR031025">
    <property type="entry name" value="LruC_dom"/>
</dbReference>
<evidence type="ECO:0000259" key="3">
    <source>
        <dbReference type="Pfam" id="PF16130"/>
    </source>
</evidence>
<proteinExistence type="predicted"/>
<dbReference type="Pfam" id="PF13448">
    <property type="entry name" value="DUF4114"/>
    <property type="match status" value="1"/>
</dbReference>
<dbReference type="AlphaFoldDB" id="A0A078S511"/>
<name>A0A078S511_BACUN</name>
<evidence type="ECO:0000259" key="2">
    <source>
        <dbReference type="Pfam" id="PF13448"/>
    </source>
</evidence>
<keyword evidence="1" id="KW-0472">Membrane</keyword>